<evidence type="ECO:0000256" key="4">
    <source>
        <dbReference type="ARBA" id="ARBA00022729"/>
    </source>
</evidence>
<dbReference type="InterPro" id="IPR050682">
    <property type="entry name" value="ModA/WtpA"/>
</dbReference>
<dbReference type="GO" id="GO:0030288">
    <property type="term" value="C:outer membrane-bounded periplasmic space"/>
    <property type="evidence" value="ECO:0007669"/>
    <property type="project" value="TreeGrafter"/>
</dbReference>
<feature type="binding site" evidence="6">
    <location>
        <position position="159"/>
    </location>
    <ligand>
        <name>molybdate</name>
        <dbReference type="ChEBI" id="CHEBI:36264"/>
    </ligand>
</feature>
<dbReference type="AlphaFoldDB" id="A0A1W1H6S5"/>
<dbReference type="RefSeq" id="WP_080804458.1">
    <property type="nucleotide sequence ID" value="NZ_LT828547.1"/>
</dbReference>
<feature type="binding site" evidence="6">
    <location>
        <position position="47"/>
    </location>
    <ligand>
        <name>molybdate</name>
        <dbReference type="ChEBI" id="CHEBI:36264"/>
    </ligand>
</feature>
<reference evidence="7 8" key="1">
    <citation type="submission" date="2017-03" db="EMBL/GenBank/DDBJ databases">
        <authorList>
            <person name="Afonso C.L."/>
            <person name="Miller P.J."/>
            <person name="Scott M.A."/>
            <person name="Spackman E."/>
            <person name="Goraichik I."/>
            <person name="Dimitrov K.M."/>
            <person name="Suarez D.L."/>
            <person name="Swayne D.E."/>
        </authorList>
    </citation>
    <scope>NUCLEOTIDE SEQUENCE [LARGE SCALE GENOMIC DNA]</scope>
    <source>
        <strain evidence="7">PRJEB14757</strain>
    </source>
</reference>
<organism evidence="7 8">
    <name type="scientific">Desulfamplus magnetovallimortis</name>
    <dbReference type="NCBI Taxonomy" id="1246637"/>
    <lineage>
        <taxon>Bacteria</taxon>
        <taxon>Pseudomonadati</taxon>
        <taxon>Thermodesulfobacteriota</taxon>
        <taxon>Desulfobacteria</taxon>
        <taxon>Desulfobacterales</taxon>
        <taxon>Desulfobacteraceae</taxon>
        <taxon>Desulfamplus</taxon>
    </lineage>
</organism>
<evidence type="ECO:0000313" key="7">
    <source>
        <dbReference type="EMBL" id="SLM28085.1"/>
    </source>
</evidence>
<dbReference type="PANTHER" id="PTHR30632">
    <property type="entry name" value="MOLYBDATE-BINDING PERIPLASMIC PROTEIN"/>
    <property type="match status" value="1"/>
</dbReference>
<dbReference type="Pfam" id="PF13531">
    <property type="entry name" value="SBP_bac_11"/>
    <property type="match status" value="1"/>
</dbReference>
<keyword evidence="4" id="KW-0732">Signal</keyword>
<dbReference type="GO" id="GO:1901359">
    <property type="term" value="F:tungstate binding"/>
    <property type="evidence" value="ECO:0007669"/>
    <property type="project" value="UniProtKB-ARBA"/>
</dbReference>
<dbReference type="GO" id="GO:0030973">
    <property type="term" value="F:molybdate ion binding"/>
    <property type="evidence" value="ECO:0007669"/>
    <property type="project" value="TreeGrafter"/>
</dbReference>
<dbReference type="CDD" id="cd13536">
    <property type="entry name" value="PBP2_EcModA"/>
    <property type="match status" value="1"/>
</dbReference>
<name>A0A1W1H6S5_9BACT</name>
<dbReference type="Gene3D" id="3.40.190.10">
    <property type="entry name" value="Periplasmic binding protein-like II"/>
    <property type="match status" value="2"/>
</dbReference>
<accession>A0A1W1H6S5</accession>
<keyword evidence="8" id="KW-1185">Reference proteome</keyword>
<comment type="similarity">
    <text evidence="1">Belongs to the bacterial solute-binding protein ModA family.</text>
</comment>
<feature type="binding site" evidence="6">
    <location>
        <position position="204"/>
    </location>
    <ligand>
        <name>molybdate</name>
        <dbReference type="ChEBI" id="CHEBI:36264"/>
    </ligand>
</feature>
<dbReference type="GO" id="GO:0046872">
    <property type="term" value="F:metal ion binding"/>
    <property type="evidence" value="ECO:0007669"/>
    <property type="project" value="UniProtKB-KW"/>
</dbReference>
<gene>
    <name evidence="7" type="primary">modA</name>
    <name evidence="7" type="ORF">MTBBW1_1260007</name>
</gene>
<evidence type="ECO:0000256" key="2">
    <source>
        <dbReference type="ARBA" id="ARBA00022505"/>
    </source>
</evidence>
<dbReference type="Proteomes" id="UP000191931">
    <property type="component" value="Unassembled WGS sequence"/>
</dbReference>
<dbReference type="STRING" id="1246637.MTBBW1_1260007"/>
<dbReference type="PIRSF" id="PIRSF004846">
    <property type="entry name" value="ModA"/>
    <property type="match status" value="1"/>
</dbReference>
<dbReference type="NCBIfam" id="TIGR01256">
    <property type="entry name" value="modA"/>
    <property type="match status" value="1"/>
</dbReference>
<dbReference type="InterPro" id="IPR005950">
    <property type="entry name" value="ModA"/>
</dbReference>
<dbReference type="FunFam" id="3.40.190.10:FF:000035">
    <property type="entry name" value="Molybdate ABC transporter substrate-binding protein"/>
    <property type="match status" value="1"/>
</dbReference>
<sequence length="267" mass="28976">MTHHNNTLNKIYALMFYMALVLLTFILPSAYADDGQSNKVRIFSAGSTINAVTDICNLFIEKKMGEITPSFAASSTLAKQIDQGAPADIYLSANPKWMDFLEKNNMLEPGTRFDLLGNRIVLIAPLNSTMTITIDKGFDLAGVLGDEKLAMGDPDHVPAGIYGKQALESLGVWDSVTLKVARSKDVRAALALVERAEAPLGIVYSTDAAISKKVKVVGVFPEESHPPIIYPVALVAGNATPSARSFMEFLKGEDAKAIFEKYGFNVR</sequence>
<dbReference type="PANTHER" id="PTHR30632:SF17">
    <property type="entry name" value="MOLYBDATE-BINDING PROTEIN MODA"/>
    <property type="match status" value="1"/>
</dbReference>
<comment type="subunit">
    <text evidence="5">The complex is composed of two ATP-binding proteins (ModC), two transmembrane proteins (ModB) and a solute-binding protein (ModA).</text>
</comment>
<dbReference type="EMBL" id="FWEV01000031">
    <property type="protein sequence ID" value="SLM28085.1"/>
    <property type="molecule type" value="Genomic_DNA"/>
</dbReference>
<dbReference type="NCBIfam" id="NF007958">
    <property type="entry name" value="PRK10677.1"/>
    <property type="match status" value="1"/>
</dbReference>
<feature type="binding site" evidence="6">
    <location>
        <position position="186"/>
    </location>
    <ligand>
        <name>molybdate</name>
        <dbReference type="ChEBI" id="CHEBI:36264"/>
    </ligand>
</feature>
<dbReference type="GO" id="GO:0015689">
    <property type="term" value="P:molybdate ion transport"/>
    <property type="evidence" value="ECO:0007669"/>
    <property type="project" value="InterPro"/>
</dbReference>
<keyword evidence="3 6" id="KW-0479">Metal-binding</keyword>
<evidence type="ECO:0000313" key="8">
    <source>
        <dbReference type="Proteomes" id="UP000191931"/>
    </source>
</evidence>
<protein>
    <submittedName>
        <fullName evidence="7">Molybdate transporter subunit periplasmic-binding component of ABC superfamily</fullName>
    </submittedName>
</protein>
<keyword evidence="2 6" id="KW-0500">Molybdenum</keyword>
<evidence type="ECO:0000256" key="5">
    <source>
        <dbReference type="ARBA" id="ARBA00062515"/>
    </source>
</evidence>
<proteinExistence type="inferred from homology"/>
<dbReference type="SUPFAM" id="SSF53850">
    <property type="entry name" value="Periplasmic binding protein-like II"/>
    <property type="match status" value="1"/>
</dbReference>
<evidence type="ECO:0000256" key="6">
    <source>
        <dbReference type="PIRSR" id="PIRSR004846-1"/>
    </source>
</evidence>
<feature type="binding site" evidence="6">
    <location>
        <position position="74"/>
    </location>
    <ligand>
        <name>molybdate</name>
        <dbReference type="ChEBI" id="CHEBI:36264"/>
    </ligand>
</feature>
<evidence type="ECO:0000256" key="1">
    <source>
        <dbReference type="ARBA" id="ARBA00009175"/>
    </source>
</evidence>
<evidence type="ECO:0000256" key="3">
    <source>
        <dbReference type="ARBA" id="ARBA00022723"/>
    </source>
</evidence>